<organism evidence="2 3">
    <name type="scientific">Rhodococcus jostii</name>
    <dbReference type="NCBI Taxonomy" id="132919"/>
    <lineage>
        <taxon>Bacteria</taxon>
        <taxon>Bacillati</taxon>
        <taxon>Actinomycetota</taxon>
        <taxon>Actinomycetes</taxon>
        <taxon>Mycobacteriales</taxon>
        <taxon>Nocardiaceae</taxon>
        <taxon>Rhodococcus</taxon>
    </lineage>
</organism>
<evidence type="ECO:0000313" key="2">
    <source>
        <dbReference type="EMBL" id="SEE25049.1"/>
    </source>
</evidence>
<dbReference type="AlphaFoldDB" id="A0A1H5HAR4"/>
<reference evidence="3" key="1">
    <citation type="submission" date="2016-10" db="EMBL/GenBank/DDBJ databases">
        <authorList>
            <person name="Varghese N."/>
        </authorList>
    </citation>
    <scope>NUCLEOTIDE SEQUENCE [LARGE SCALE GENOMIC DNA]</scope>
    <source>
        <strain evidence="3">DSM 44719</strain>
    </source>
</reference>
<gene>
    <name evidence="2" type="ORF">SAMN04490220_7139</name>
</gene>
<feature type="compositionally biased region" description="Polar residues" evidence="1">
    <location>
        <begin position="1"/>
        <end position="13"/>
    </location>
</feature>
<evidence type="ECO:0000313" key="3">
    <source>
        <dbReference type="Proteomes" id="UP000183407"/>
    </source>
</evidence>
<evidence type="ECO:0000256" key="1">
    <source>
        <dbReference type="SAM" id="MobiDB-lite"/>
    </source>
</evidence>
<dbReference type="Proteomes" id="UP000183407">
    <property type="component" value="Unassembled WGS sequence"/>
</dbReference>
<feature type="region of interest" description="Disordered" evidence="1">
    <location>
        <begin position="1"/>
        <end position="32"/>
    </location>
</feature>
<dbReference type="EMBL" id="FNTL01000004">
    <property type="protein sequence ID" value="SEE25049.1"/>
    <property type="molecule type" value="Genomic_DNA"/>
</dbReference>
<name>A0A1H5HAR4_RHOJO</name>
<accession>A0A1H5HAR4</accession>
<sequence>MRAPQSVPTTSRKPGTPCGCGRTITLDDADDPDMRMPFQHGTLAWEAPYHRRVGIESLFADLKKNRLGVHRGYFRGFGIRR</sequence>
<protein>
    <recommendedName>
        <fullName evidence="4">Transposase</fullName>
    </recommendedName>
</protein>
<evidence type="ECO:0008006" key="4">
    <source>
        <dbReference type="Google" id="ProtNLM"/>
    </source>
</evidence>
<proteinExistence type="predicted"/>